<evidence type="ECO:0000313" key="3">
    <source>
        <dbReference type="Proteomes" id="UP000005324"/>
    </source>
</evidence>
<sequence length="53" mass="5737">MVLLGILALMGLLIARSNTPVITTEHIGLAIFLFAVGYGLLLVKRHFDRTLGS</sequence>
<proteinExistence type="predicted"/>
<keyword evidence="1" id="KW-1133">Transmembrane helix</keyword>
<feature type="transmembrane region" description="Helical" evidence="1">
    <location>
        <begin position="27"/>
        <end position="43"/>
    </location>
</feature>
<dbReference type="EMBL" id="ADVL01000659">
    <property type="protein sequence ID" value="EFH10487.1"/>
    <property type="molecule type" value="Genomic_DNA"/>
</dbReference>
<dbReference type="Proteomes" id="UP000005324">
    <property type="component" value="Unassembled WGS sequence"/>
</dbReference>
<reference evidence="2 3" key="1">
    <citation type="submission" date="2010-04" db="EMBL/GenBank/DDBJ databases">
        <authorList>
            <person name="Qin X."/>
            <person name="Bachman B."/>
            <person name="Battles P."/>
            <person name="Bell A."/>
            <person name="Bess C."/>
            <person name="Bickham C."/>
            <person name="Chaboub L."/>
            <person name="Chen D."/>
            <person name="Coyle M."/>
            <person name="Deiros D.R."/>
            <person name="Dinh H."/>
            <person name="Forbes L."/>
            <person name="Fowler G."/>
            <person name="Francisco L."/>
            <person name="Fu Q."/>
            <person name="Gubbala S."/>
            <person name="Hale W."/>
            <person name="Han Y."/>
            <person name="Hemphill L."/>
            <person name="Highlander S.K."/>
            <person name="Hirani K."/>
            <person name="Hogues M."/>
            <person name="Jackson L."/>
            <person name="Jakkamsetti A."/>
            <person name="Javaid M."/>
            <person name="Jiang H."/>
            <person name="Korchina V."/>
            <person name="Kovar C."/>
            <person name="Lara F."/>
            <person name="Lee S."/>
            <person name="Mata R."/>
            <person name="Mathew T."/>
            <person name="Moen C."/>
            <person name="Morales K."/>
            <person name="Munidasa M."/>
            <person name="Nazareth L."/>
            <person name="Ngo R."/>
            <person name="Nguyen L."/>
            <person name="Okwuonu G."/>
            <person name="Ongeri F."/>
            <person name="Patil S."/>
            <person name="Petrosino J."/>
            <person name="Pham C."/>
            <person name="Pham P."/>
            <person name="Pu L.-L."/>
            <person name="Puazo M."/>
            <person name="Raj R."/>
            <person name="Reid J."/>
            <person name="Rouhana J."/>
            <person name="Saada N."/>
            <person name="Shang Y."/>
            <person name="Simmons D."/>
            <person name="Thornton R."/>
            <person name="Warren J."/>
            <person name="Weissenberger G."/>
            <person name="Zhang J."/>
            <person name="Zhang L."/>
            <person name="Zhou C."/>
            <person name="Zhu D."/>
            <person name="Muzny D."/>
            <person name="Worley K."/>
            <person name="Gibbs R."/>
        </authorList>
    </citation>
    <scope>NUCLEOTIDE SEQUENCE [LARGE SCALE GENOMIC DNA]</scope>
    <source>
        <strain evidence="2 3">ATCC 49957</strain>
    </source>
</reference>
<dbReference type="RefSeq" id="WP_007002309.1">
    <property type="nucleotide sequence ID" value="NZ_GG770777.1"/>
</dbReference>
<gene>
    <name evidence="2" type="ORF">HMPREF0731_3279</name>
</gene>
<protein>
    <submittedName>
        <fullName evidence="2">Uncharacterized protein</fullName>
    </submittedName>
</protein>
<keyword evidence="3" id="KW-1185">Reference proteome</keyword>
<keyword evidence="1" id="KW-0812">Transmembrane</keyword>
<evidence type="ECO:0000256" key="1">
    <source>
        <dbReference type="SAM" id="Phobius"/>
    </source>
</evidence>
<evidence type="ECO:0000313" key="2">
    <source>
        <dbReference type="EMBL" id="EFH10487.1"/>
    </source>
</evidence>
<dbReference type="AlphaFoldDB" id="D5RQB7"/>
<name>D5RQB7_9PROT</name>
<dbReference type="OrthoDB" id="7282178at2"/>
<accession>D5RQB7</accession>
<organism evidence="2 3">
    <name type="scientific">Pseudoroseomonas cervicalis ATCC 49957</name>
    <dbReference type="NCBI Taxonomy" id="525371"/>
    <lineage>
        <taxon>Bacteria</taxon>
        <taxon>Pseudomonadati</taxon>
        <taxon>Pseudomonadota</taxon>
        <taxon>Alphaproteobacteria</taxon>
        <taxon>Acetobacterales</taxon>
        <taxon>Roseomonadaceae</taxon>
        <taxon>Roseomonas</taxon>
    </lineage>
</organism>
<keyword evidence="1" id="KW-0472">Membrane</keyword>
<dbReference type="HOGENOM" id="CLU_3065761_0_0_5"/>
<comment type="caution">
    <text evidence="2">The sequence shown here is derived from an EMBL/GenBank/DDBJ whole genome shotgun (WGS) entry which is preliminary data.</text>
</comment>